<feature type="transmembrane region" description="Helical" evidence="1">
    <location>
        <begin position="6"/>
        <end position="22"/>
    </location>
</feature>
<organism evidence="2 3">
    <name type="scientific">Candidatus Taylorbacteria bacterium RIFCSPLOWO2_12_FULL_44_15c</name>
    <dbReference type="NCBI Taxonomy" id="1802333"/>
    <lineage>
        <taxon>Bacteria</taxon>
        <taxon>Candidatus Tayloriibacteriota</taxon>
    </lineage>
</organism>
<name>A0A1G2P437_9BACT</name>
<dbReference type="AlphaFoldDB" id="A0A1G2P437"/>
<proteinExistence type="predicted"/>
<gene>
    <name evidence="2" type="ORF">A3G03_02245</name>
</gene>
<accession>A0A1G2P437</accession>
<keyword evidence="1" id="KW-0472">Membrane</keyword>
<sequence length="115" mass="13153">MTANLIIIFVFVLLLAVFYRALTSRAYWKRRASRNGGVSLVCYQLSAGETESHRQIILKHFPDKLTVALENAHEFLDRNGFKPINSASRARVFAKENERVKMFFLSDGIVSETML</sequence>
<evidence type="ECO:0000256" key="1">
    <source>
        <dbReference type="SAM" id="Phobius"/>
    </source>
</evidence>
<protein>
    <submittedName>
        <fullName evidence="2">Uncharacterized protein</fullName>
    </submittedName>
</protein>
<reference evidence="2 3" key="1">
    <citation type="journal article" date="2016" name="Nat. Commun.">
        <title>Thousands of microbial genomes shed light on interconnected biogeochemical processes in an aquifer system.</title>
        <authorList>
            <person name="Anantharaman K."/>
            <person name="Brown C.T."/>
            <person name="Hug L.A."/>
            <person name="Sharon I."/>
            <person name="Castelle C.J."/>
            <person name="Probst A.J."/>
            <person name="Thomas B.C."/>
            <person name="Singh A."/>
            <person name="Wilkins M.J."/>
            <person name="Karaoz U."/>
            <person name="Brodie E.L."/>
            <person name="Williams K.H."/>
            <person name="Hubbard S.S."/>
            <person name="Banfield J.F."/>
        </authorList>
    </citation>
    <scope>NUCLEOTIDE SEQUENCE [LARGE SCALE GENOMIC DNA]</scope>
</reference>
<comment type="caution">
    <text evidence="2">The sequence shown here is derived from an EMBL/GenBank/DDBJ whole genome shotgun (WGS) entry which is preliminary data.</text>
</comment>
<dbReference type="Proteomes" id="UP000176355">
    <property type="component" value="Unassembled WGS sequence"/>
</dbReference>
<keyword evidence="1" id="KW-1133">Transmembrane helix</keyword>
<dbReference type="EMBL" id="MHSL01000032">
    <property type="protein sequence ID" value="OHA43090.1"/>
    <property type="molecule type" value="Genomic_DNA"/>
</dbReference>
<evidence type="ECO:0000313" key="3">
    <source>
        <dbReference type="Proteomes" id="UP000176355"/>
    </source>
</evidence>
<evidence type="ECO:0000313" key="2">
    <source>
        <dbReference type="EMBL" id="OHA43090.1"/>
    </source>
</evidence>
<keyword evidence="1" id="KW-0812">Transmembrane</keyword>